<evidence type="ECO:0000256" key="4">
    <source>
        <dbReference type="ARBA" id="ARBA00022833"/>
    </source>
</evidence>
<dbReference type="STRING" id="927083.DB32_000551"/>
<proteinExistence type="predicted"/>
<evidence type="ECO:0000256" key="5">
    <source>
        <dbReference type="ARBA" id="ARBA00023049"/>
    </source>
</evidence>
<dbReference type="GO" id="GO:0008237">
    <property type="term" value="F:metallopeptidase activity"/>
    <property type="evidence" value="ECO:0007669"/>
    <property type="project" value="UniProtKB-KW"/>
</dbReference>
<evidence type="ECO:0000259" key="6">
    <source>
        <dbReference type="PROSITE" id="PS50249"/>
    </source>
</evidence>
<dbReference type="PROSITE" id="PS50249">
    <property type="entry name" value="MPN"/>
    <property type="match status" value="1"/>
</dbReference>
<evidence type="ECO:0000313" key="7">
    <source>
        <dbReference type="EMBL" id="AKF03402.1"/>
    </source>
</evidence>
<keyword evidence="3" id="KW-0378">Hydrolase</keyword>
<sequence>MTTYAELDESAVEASEVTPARRVQARAMCASTRAEYRWLLVDVCARRRAGARPMEKISTSRDAARVCREFVNQSALVQELFGVLCLDTKNRPVGFAIPHAGGLDASIVDVKTVFKPALLIPAASVVLCHNHPSGDPRPSADDVALTRRLLVASEYLGVRLLDHVILGEDDQYFSFIDAGLLGGVTA</sequence>
<accession>A0A0F6VZF6</accession>
<organism evidence="7 8">
    <name type="scientific">Sandaracinus amylolyticus</name>
    <dbReference type="NCBI Taxonomy" id="927083"/>
    <lineage>
        <taxon>Bacteria</taxon>
        <taxon>Pseudomonadati</taxon>
        <taxon>Myxococcota</taxon>
        <taxon>Polyangia</taxon>
        <taxon>Polyangiales</taxon>
        <taxon>Sandaracinaceae</taxon>
        <taxon>Sandaracinus</taxon>
    </lineage>
</organism>
<dbReference type="InterPro" id="IPR020891">
    <property type="entry name" value="UPF0758_CS"/>
</dbReference>
<keyword evidence="8" id="KW-1185">Reference proteome</keyword>
<evidence type="ECO:0000313" key="8">
    <source>
        <dbReference type="Proteomes" id="UP000034883"/>
    </source>
</evidence>
<dbReference type="Gene3D" id="3.40.140.10">
    <property type="entry name" value="Cytidine Deaminase, domain 2"/>
    <property type="match status" value="1"/>
</dbReference>
<dbReference type="PROSITE" id="PS01302">
    <property type="entry name" value="UPF0758"/>
    <property type="match status" value="1"/>
</dbReference>
<feature type="domain" description="MPN" evidence="6">
    <location>
        <begin position="56"/>
        <end position="181"/>
    </location>
</feature>
<dbReference type="EMBL" id="CP011125">
    <property type="protein sequence ID" value="AKF03402.1"/>
    <property type="molecule type" value="Genomic_DNA"/>
</dbReference>
<evidence type="ECO:0000256" key="2">
    <source>
        <dbReference type="ARBA" id="ARBA00022723"/>
    </source>
</evidence>
<dbReference type="PANTHER" id="PTHR30471">
    <property type="entry name" value="DNA REPAIR PROTEIN RADC"/>
    <property type="match status" value="1"/>
</dbReference>
<dbReference type="KEGG" id="samy:DB32_000551"/>
<dbReference type="Pfam" id="PF04002">
    <property type="entry name" value="RadC"/>
    <property type="match status" value="1"/>
</dbReference>
<dbReference type="InterPro" id="IPR025657">
    <property type="entry name" value="RadC_JAB"/>
</dbReference>
<reference evidence="7 8" key="1">
    <citation type="submission" date="2015-03" db="EMBL/GenBank/DDBJ databases">
        <title>Genome assembly of Sandaracinus amylolyticus DSM 53668.</title>
        <authorList>
            <person name="Sharma G."/>
            <person name="Subramanian S."/>
        </authorList>
    </citation>
    <scope>NUCLEOTIDE SEQUENCE [LARGE SCALE GENOMIC DNA]</scope>
    <source>
        <strain evidence="7 8">DSM 53668</strain>
    </source>
</reference>
<dbReference type="GO" id="GO:0046872">
    <property type="term" value="F:metal ion binding"/>
    <property type="evidence" value="ECO:0007669"/>
    <property type="project" value="UniProtKB-KW"/>
</dbReference>
<evidence type="ECO:0000256" key="3">
    <source>
        <dbReference type="ARBA" id="ARBA00022801"/>
    </source>
</evidence>
<dbReference type="RefSeq" id="WP_053230855.1">
    <property type="nucleotide sequence ID" value="NZ_CP011125.1"/>
</dbReference>
<dbReference type="InterPro" id="IPR037518">
    <property type="entry name" value="MPN"/>
</dbReference>
<keyword evidence="2" id="KW-0479">Metal-binding</keyword>
<dbReference type="PANTHER" id="PTHR30471:SF3">
    <property type="entry name" value="UPF0758 PROTEIN YEES-RELATED"/>
    <property type="match status" value="1"/>
</dbReference>
<dbReference type="Proteomes" id="UP000034883">
    <property type="component" value="Chromosome"/>
</dbReference>
<evidence type="ECO:0000256" key="1">
    <source>
        <dbReference type="ARBA" id="ARBA00022670"/>
    </source>
</evidence>
<dbReference type="AlphaFoldDB" id="A0A0F6VZF6"/>
<keyword evidence="5" id="KW-0482">Metalloprotease</keyword>
<dbReference type="GO" id="GO:0006508">
    <property type="term" value="P:proteolysis"/>
    <property type="evidence" value="ECO:0007669"/>
    <property type="project" value="UniProtKB-KW"/>
</dbReference>
<dbReference type="InterPro" id="IPR001405">
    <property type="entry name" value="UPF0758"/>
</dbReference>
<name>A0A0F6VZF6_9BACT</name>
<protein>
    <submittedName>
        <fullName evidence="7">DNA repair protein RadC</fullName>
    </submittedName>
</protein>
<keyword evidence="4" id="KW-0862">Zinc</keyword>
<gene>
    <name evidence="7" type="ORF">DB32_000551</name>
</gene>
<dbReference type="CDD" id="cd08071">
    <property type="entry name" value="MPN_DUF2466"/>
    <property type="match status" value="1"/>
</dbReference>
<keyword evidence="1" id="KW-0645">Protease</keyword>